<dbReference type="RefSeq" id="WP_004453654.1">
    <property type="nucleotide sequence ID" value="NZ_AHMY02000067.1"/>
</dbReference>
<sequence length="77" mass="8547">MRFLKFGAILFPLLFTANCVKYRVGSGAFAGDRLYLIVHKDTGNPYDPKRLSSQLVLCNIDANDSLDCKPAVIKGLR</sequence>
<accession>A0A0E2AXV4</accession>
<evidence type="ECO:0000313" key="1">
    <source>
        <dbReference type="EMBL" id="EKO13772.1"/>
    </source>
</evidence>
<proteinExistence type="predicted"/>
<name>A0A0E2AXV4_9LEPT</name>
<reference evidence="1 2" key="1">
    <citation type="submission" date="2012-10" db="EMBL/GenBank/DDBJ databases">
        <authorList>
            <person name="Harkins D.M."/>
            <person name="Durkin A.S."/>
            <person name="Brinkac L.M."/>
            <person name="Selengut J.D."/>
            <person name="Sanka R."/>
            <person name="DePew J."/>
            <person name="Purushe J."/>
            <person name="Peacock S.J."/>
            <person name="Thaipadungpanit J."/>
            <person name="Wuthiekanun V.W."/>
            <person name="Day N.P."/>
            <person name="Vinetz J.M."/>
            <person name="Sutton G.G."/>
            <person name="Nelson W.C."/>
            <person name="Fouts D.E."/>
        </authorList>
    </citation>
    <scope>NUCLEOTIDE SEQUENCE [LARGE SCALE GENOMIC DNA]</scope>
    <source>
        <strain evidence="1 2">H1</strain>
    </source>
</reference>
<organism evidence="1 2">
    <name type="scientific">Leptospira kirschneri str. H1</name>
    <dbReference type="NCBI Taxonomy" id="1049966"/>
    <lineage>
        <taxon>Bacteria</taxon>
        <taxon>Pseudomonadati</taxon>
        <taxon>Spirochaetota</taxon>
        <taxon>Spirochaetia</taxon>
        <taxon>Leptospirales</taxon>
        <taxon>Leptospiraceae</taxon>
        <taxon>Leptospira</taxon>
    </lineage>
</organism>
<dbReference type="AlphaFoldDB" id="A0A0E2AXV4"/>
<protein>
    <submittedName>
        <fullName evidence="1">Uncharacterized protein</fullName>
    </submittedName>
</protein>
<gene>
    <name evidence="1" type="ORF">LEP1GSC081_3093</name>
</gene>
<dbReference type="EMBL" id="AHMY02000067">
    <property type="protein sequence ID" value="EKO13772.1"/>
    <property type="molecule type" value="Genomic_DNA"/>
</dbReference>
<comment type="caution">
    <text evidence="1">The sequence shown here is derived from an EMBL/GenBank/DDBJ whole genome shotgun (WGS) entry which is preliminary data.</text>
</comment>
<evidence type="ECO:0000313" key="2">
    <source>
        <dbReference type="Proteomes" id="UP000006253"/>
    </source>
</evidence>
<dbReference type="Proteomes" id="UP000006253">
    <property type="component" value="Unassembled WGS sequence"/>
</dbReference>